<keyword evidence="3" id="KW-0472">Membrane</keyword>
<feature type="compositionally biased region" description="Polar residues" evidence="2">
    <location>
        <begin position="384"/>
        <end position="397"/>
    </location>
</feature>
<sequence>MDAALPIIWFLSSPIFLILFVIYYRKWKKLKNNQGQPFSKGSQSECAQEVSTIAPYTPKFRFRSSKRFKEKWNENKQKQAELKKSEQATYSDAEWVVGLGKTAEKDGFTMMNNISTIMLTAFDKECDLLINDVSFRNFDLFKNKMTKSFERLNKQGVIFRIFISEDYLALKHEELHLAFEYELKKQREKEEQQRIQEEMREEQKVQREAEKQRKLAEQKEREAQKEIAQYKKLLELDKTNKELLAKLAQAEQDLKQAIEDSQRAISMAQLTKQGTVYVISNIGSFGENVYKIGMTRRLEPLDRVKELGDASVPFPFDVHALIRTDDAPKLENTLHKKFAHCQVNRVNTKKEFFEVDLAEIAKAAEKLGCEVEFTMVAEANEYRQSQAMKKSNQYNEITESDDEDNENV</sequence>
<keyword evidence="6" id="KW-1185">Reference proteome</keyword>
<keyword evidence="1" id="KW-0175">Coiled coil</keyword>
<name>A0ABU7QI83_AVIPA</name>
<dbReference type="Proteomes" id="UP001347884">
    <property type="component" value="Unassembled WGS sequence"/>
</dbReference>
<dbReference type="Pfam" id="PF13455">
    <property type="entry name" value="MUG113"/>
    <property type="match status" value="1"/>
</dbReference>
<gene>
    <name evidence="5" type="ORF">M5S13_04595</name>
</gene>
<evidence type="ECO:0000256" key="3">
    <source>
        <dbReference type="SAM" id="Phobius"/>
    </source>
</evidence>
<dbReference type="EMBL" id="JAMDKF010000007">
    <property type="protein sequence ID" value="MEE6041171.1"/>
    <property type="molecule type" value="Genomic_DNA"/>
</dbReference>
<proteinExistence type="predicted"/>
<dbReference type="SMART" id="SM00974">
    <property type="entry name" value="T5orf172"/>
    <property type="match status" value="1"/>
</dbReference>
<keyword evidence="3" id="KW-1133">Transmembrane helix</keyword>
<organism evidence="5 6">
    <name type="scientific">Avibacterium paragallinarum</name>
    <name type="common">Haemophilus gallinarum</name>
    <dbReference type="NCBI Taxonomy" id="728"/>
    <lineage>
        <taxon>Bacteria</taxon>
        <taxon>Pseudomonadati</taxon>
        <taxon>Pseudomonadota</taxon>
        <taxon>Gammaproteobacteria</taxon>
        <taxon>Pasteurellales</taxon>
        <taxon>Pasteurellaceae</taxon>
        <taxon>Avibacterium</taxon>
    </lineage>
</organism>
<reference evidence="5 6" key="1">
    <citation type="journal article" date="2022" name="Front. Microbiol.">
        <title>Commensal bacteria contribute to the growth of multidrug-resistant Avibacterium paragallinarum in chickens.</title>
        <authorList>
            <person name="Zhu J."/>
            <person name="Chen Y."/>
            <person name="Wu Y."/>
            <person name="Wang Y."/>
            <person name="Zhu K."/>
        </authorList>
    </citation>
    <scope>NUCLEOTIDE SEQUENCE [LARGE SCALE GENOMIC DNA]</scope>
    <source>
        <strain evidence="5 6">AV25</strain>
    </source>
</reference>
<dbReference type="Pfam" id="PF13250">
    <property type="entry name" value="SNIPE"/>
    <property type="match status" value="1"/>
</dbReference>
<feature type="transmembrane region" description="Helical" evidence="3">
    <location>
        <begin position="6"/>
        <end position="24"/>
    </location>
</feature>
<evidence type="ECO:0000313" key="5">
    <source>
        <dbReference type="EMBL" id="MEE6041171.1"/>
    </source>
</evidence>
<feature type="coiled-coil region" evidence="1">
    <location>
        <begin position="178"/>
        <end position="267"/>
    </location>
</feature>
<feature type="domain" description="Bacteriophage T5 Orf172 DNA-binding" evidence="4">
    <location>
        <begin position="284"/>
        <end position="367"/>
    </location>
</feature>
<feature type="compositionally biased region" description="Acidic residues" evidence="2">
    <location>
        <begin position="398"/>
        <end position="408"/>
    </location>
</feature>
<dbReference type="InterPro" id="IPR018306">
    <property type="entry name" value="Phage_T5_Orf172_DNA-bd"/>
</dbReference>
<accession>A0ABU7QI83</accession>
<comment type="caution">
    <text evidence="5">The sequence shown here is derived from an EMBL/GenBank/DDBJ whole genome shotgun (WGS) entry which is preliminary data.</text>
</comment>
<evidence type="ECO:0000256" key="1">
    <source>
        <dbReference type="SAM" id="Coils"/>
    </source>
</evidence>
<evidence type="ECO:0000313" key="6">
    <source>
        <dbReference type="Proteomes" id="UP001347884"/>
    </source>
</evidence>
<evidence type="ECO:0000256" key="2">
    <source>
        <dbReference type="SAM" id="MobiDB-lite"/>
    </source>
</evidence>
<evidence type="ECO:0000259" key="4">
    <source>
        <dbReference type="SMART" id="SM00974"/>
    </source>
</evidence>
<dbReference type="RefSeq" id="WP_081637567.1">
    <property type="nucleotide sequence ID" value="NZ_CP034110.1"/>
</dbReference>
<dbReference type="InterPro" id="IPR025280">
    <property type="entry name" value="SNIPE"/>
</dbReference>
<feature type="region of interest" description="Disordered" evidence="2">
    <location>
        <begin position="384"/>
        <end position="408"/>
    </location>
</feature>
<protein>
    <submittedName>
        <fullName evidence="5">DUF4041 domain-containing protein</fullName>
    </submittedName>
</protein>
<dbReference type="GeneID" id="66255395"/>
<keyword evidence="3" id="KW-0812">Transmembrane</keyword>